<dbReference type="InterPro" id="IPR029068">
    <property type="entry name" value="Glyas_Bleomycin-R_OHBP_Dase"/>
</dbReference>
<protein>
    <recommendedName>
        <fullName evidence="1">VOC domain-containing protein</fullName>
    </recommendedName>
</protein>
<gene>
    <name evidence="2" type="ORF">B5807_04641</name>
</gene>
<evidence type="ECO:0000259" key="1">
    <source>
        <dbReference type="PROSITE" id="PS51819"/>
    </source>
</evidence>
<evidence type="ECO:0000313" key="3">
    <source>
        <dbReference type="Proteomes" id="UP000193240"/>
    </source>
</evidence>
<feature type="domain" description="VOC" evidence="1">
    <location>
        <begin position="14"/>
        <end position="123"/>
    </location>
</feature>
<evidence type="ECO:0000313" key="2">
    <source>
        <dbReference type="EMBL" id="OSS50926.1"/>
    </source>
</evidence>
<keyword evidence="3" id="KW-1185">Reference proteome</keyword>
<dbReference type="Proteomes" id="UP000193240">
    <property type="component" value="Unassembled WGS sequence"/>
</dbReference>
<dbReference type="Gene3D" id="3.10.180.10">
    <property type="entry name" value="2,3-Dihydroxybiphenyl 1,2-Dioxygenase, domain 1"/>
    <property type="match status" value="2"/>
</dbReference>
<organism evidence="2 3">
    <name type="scientific">Epicoccum nigrum</name>
    <name type="common">Soil fungus</name>
    <name type="synonym">Epicoccum purpurascens</name>
    <dbReference type="NCBI Taxonomy" id="105696"/>
    <lineage>
        <taxon>Eukaryota</taxon>
        <taxon>Fungi</taxon>
        <taxon>Dikarya</taxon>
        <taxon>Ascomycota</taxon>
        <taxon>Pezizomycotina</taxon>
        <taxon>Dothideomycetes</taxon>
        <taxon>Pleosporomycetidae</taxon>
        <taxon>Pleosporales</taxon>
        <taxon>Pleosporineae</taxon>
        <taxon>Didymellaceae</taxon>
        <taxon>Epicoccum</taxon>
    </lineage>
</organism>
<dbReference type="PROSITE" id="PS51819">
    <property type="entry name" value="VOC"/>
    <property type="match status" value="2"/>
</dbReference>
<accession>A0A1Y2M478</accession>
<name>A0A1Y2M478_EPING</name>
<dbReference type="EMBL" id="KZ107841">
    <property type="protein sequence ID" value="OSS50926.1"/>
    <property type="molecule type" value="Genomic_DNA"/>
</dbReference>
<reference evidence="2 3" key="1">
    <citation type="journal article" date="2017" name="Genome Announc.">
        <title>Genome sequence of the saprophytic ascomycete Epicoccum nigrum ICMP 19927 strain isolated from New Zealand.</title>
        <authorList>
            <person name="Fokin M."/>
            <person name="Fleetwood D."/>
            <person name="Weir B.S."/>
            <person name="Villas-Boas S.G."/>
        </authorList>
    </citation>
    <scope>NUCLEOTIDE SEQUENCE [LARGE SCALE GENOMIC DNA]</scope>
    <source>
        <strain evidence="2 3">ICMP 19927</strain>
    </source>
</reference>
<dbReference type="InterPro" id="IPR037523">
    <property type="entry name" value="VOC_core"/>
</dbReference>
<dbReference type="SUPFAM" id="SSF54593">
    <property type="entry name" value="Glyoxalase/Bleomycin resistance protein/Dihydroxybiphenyl dioxygenase"/>
    <property type="match status" value="1"/>
</dbReference>
<proteinExistence type="predicted"/>
<sequence length="321" mass="36262">MPIPDGDSRLRLKATAHVIYYHKDLTQARQFLLDFGLSIAHETPGEEIFFAGYGGEPFVYIARQSEGGSYFGGAAYEVESRAELERASVIKDATEITSLEAPGGGEFVRLTDPVGHHVFLVHGQSKKDPLPTNLEKLVINYEDEKQRKGKFHRFQPGPALVHRWGHYGVTYPDGTYQQMYDWYTQTLALAPSDVVLQEGKPITCFFHIDRGLEFTDHHAFFFKRAKGDNRPTVAHSAFEVHDYDIQQLGHNFLTSKGYEICWGVGRHVLGSQVFDYWFDPSKFIVEHYADGDLVNCETVVSHVQAGPQALKIWGPPVPEVF</sequence>
<dbReference type="AlphaFoldDB" id="A0A1Y2M478"/>
<dbReference type="FunFam" id="3.10.180.10:FF:000034">
    <property type="entry name" value="Glyoxalase/Bleomycin resistance protein/Dihydroxybiphenyl dioxygenase"/>
    <property type="match status" value="1"/>
</dbReference>
<dbReference type="OMA" id="CFFHIDR"/>
<feature type="domain" description="VOC" evidence="1">
    <location>
        <begin position="163"/>
        <end position="290"/>
    </location>
</feature>
<dbReference type="InParanoid" id="A0A1Y2M478"/>